<dbReference type="PANTHER" id="PTHR36441:SF1">
    <property type="entry name" value="DUF503 DOMAIN-CONTAINING PROTEIN"/>
    <property type="match status" value="1"/>
</dbReference>
<evidence type="ECO:0000313" key="2">
    <source>
        <dbReference type="Proteomes" id="UP000196365"/>
    </source>
</evidence>
<dbReference type="PANTHER" id="PTHR36441">
    <property type="entry name" value="HYPOTHETICAL CYTOSOLIC PROTEIN"/>
    <property type="match status" value="1"/>
</dbReference>
<evidence type="ECO:0000313" key="1">
    <source>
        <dbReference type="EMBL" id="SJZ48005.1"/>
    </source>
</evidence>
<dbReference type="AlphaFoldDB" id="A0A1T4KZV1"/>
<name>A0A1T4KZV1_9FIRM</name>
<dbReference type="SUPFAM" id="SSF103007">
    <property type="entry name" value="Hypothetical protein TT1725"/>
    <property type="match status" value="1"/>
</dbReference>
<dbReference type="Proteomes" id="UP000196365">
    <property type="component" value="Unassembled WGS sequence"/>
</dbReference>
<dbReference type="InterPro" id="IPR036746">
    <property type="entry name" value="TT1725-like_sf"/>
</dbReference>
<accession>A0A1T4KZV1</accession>
<evidence type="ECO:0008006" key="3">
    <source>
        <dbReference type="Google" id="ProtNLM"/>
    </source>
</evidence>
<dbReference type="InterPro" id="IPR007546">
    <property type="entry name" value="DUF503"/>
</dbReference>
<dbReference type="Pfam" id="PF04456">
    <property type="entry name" value="DUF503"/>
    <property type="match status" value="1"/>
</dbReference>
<protein>
    <recommendedName>
        <fullName evidence="3">DUF503 domain-containing protein</fullName>
    </recommendedName>
</protein>
<keyword evidence="2" id="KW-1185">Reference proteome</keyword>
<organism evidence="1 2">
    <name type="scientific">Garciella nitratireducens DSM 15102</name>
    <dbReference type="NCBI Taxonomy" id="1121911"/>
    <lineage>
        <taxon>Bacteria</taxon>
        <taxon>Bacillati</taxon>
        <taxon>Bacillota</taxon>
        <taxon>Clostridia</taxon>
        <taxon>Eubacteriales</taxon>
        <taxon>Eubacteriaceae</taxon>
        <taxon>Garciella</taxon>
    </lineage>
</organism>
<reference evidence="1 2" key="1">
    <citation type="submission" date="2017-02" db="EMBL/GenBank/DDBJ databases">
        <authorList>
            <person name="Peterson S.W."/>
        </authorList>
    </citation>
    <scope>NUCLEOTIDE SEQUENCE [LARGE SCALE GENOMIC DNA]</scope>
    <source>
        <strain evidence="1 2">DSM 15102</strain>
    </source>
</reference>
<proteinExistence type="predicted"/>
<dbReference type="EMBL" id="FUWV01000003">
    <property type="protein sequence ID" value="SJZ48005.1"/>
    <property type="molecule type" value="Genomic_DNA"/>
</dbReference>
<gene>
    <name evidence="1" type="ORF">SAMN02745973_00757</name>
</gene>
<dbReference type="Gene3D" id="3.30.70.1120">
    <property type="entry name" value="TT1725-like"/>
    <property type="match status" value="1"/>
</dbReference>
<sequence length="97" mass="10873">MGDNMVIGVVEIEIYTPWVHSLKEKRMIVKSICTKAKNKFNISIAEIAQQDVHQRIVLGFACVAGNTSHAYSTCDHVLNFIEGNTEGEIIKVDRQLL</sequence>